<gene>
    <name evidence="1" type="ORF">GORHZ_059_00010</name>
</gene>
<sequence length="575" mass="63464">MRTGAEYFTQPGGAGQRRYEALRAYFVEGASAAEVADRFGYSTASVHQMATLLRTGKLALFTEAKTGPKGPRKATAELREKVLALRAGGRSIGEIAAALATAGTPVSAQTVWQILDEAGVARLPRRDDSTRRGSPTQLDPVKAAALTQWPAAEQIPCEHAGLLLLLPAMAKLGLADLVREAGYPATTAITAWQSVGTLLLAKCARAARAHHIDALTDDAGLAFALGLTALPKATHAGSYSYRVPRETNQKMLTGLVKNLRTLGLASGTQGFNLDFHAIRHHGEDTVLEKHYVPRRSQRTRAVLTFFAQDHASTEMVYANSELTKAEQAREIIAFADYWHHATGEDPGLLVFDSQLTTYKVLDELTSRGIRWLTLRQRGATELARLAALPTQQWKTATVARTGRYRRPHIHEDTIKLKDIASNIRQIAIRNIGRDEPTLLITNDHTNPAKDLFARYAERMGIENELDAYISGFHLDALSSGVPLNVDLDTTLTVIAGNLYRLFARDLTRYHAATPDTIWRHFLDDTGTLHITDTEVTCALKLRSHHPQLIDAGYADQHTPIPWWNNRTLRFTFPPR</sequence>
<reference evidence="1 2" key="1">
    <citation type="submission" date="2012-08" db="EMBL/GenBank/DDBJ databases">
        <title>Whole genome shotgun sequence of Gordonia rhizosphera NBRC 16068.</title>
        <authorList>
            <person name="Takarada H."/>
            <person name="Isaki S."/>
            <person name="Hosoyama A."/>
            <person name="Tsuchikane K."/>
            <person name="Katsumata H."/>
            <person name="Baba S."/>
            <person name="Ohji S."/>
            <person name="Yamazaki S."/>
            <person name="Fujita N."/>
        </authorList>
    </citation>
    <scope>NUCLEOTIDE SEQUENCE [LARGE SCALE GENOMIC DNA]</scope>
    <source>
        <strain evidence="1 2">NBRC 16068</strain>
    </source>
</reference>
<protein>
    <recommendedName>
        <fullName evidence="3">Transposase</fullName>
    </recommendedName>
</protein>
<keyword evidence="2" id="KW-1185">Reference proteome</keyword>
<comment type="caution">
    <text evidence="1">The sequence shown here is derived from an EMBL/GenBank/DDBJ whole genome shotgun (WGS) entry which is preliminary data.</text>
</comment>
<dbReference type="EMBL" id="BAHC01000059">
    <property type="protein sequence ID" value="GAB89368.1"/>
    <property type="molecule type" value="Genomic_DNA"/>
</dbReference>
<evidence type="ECO:0000313" key="1">
    <source>
        <dbReference type="EMBL" id="GAB89368.1"/>
    </source>
</evidence>
<evidence type="ECO:0000313" key="2">
    <source>
        <dbReference type="Proteomes" id="UP000008363"/>
    </source>
</evidence>
<dbReference type="OrthoDB" id="4464493at2"/>
<dbReference type="RefSeq" id="WP_006331396.1">
    <property type="nucleotide sequence ID" value="NZ_BAHC01000059.1"/>
</dbReference>
<dbReference type="Proteomes" id="UP000008363">
    <property type="component" value="Unassembled WGS sequence"/>
</dbReference>
<evidence type="ECO:0008006" key="3">
    <source>
        <dbReference type="Google" id="ProtNLM"/>
    </source>
</evidence>
<dbReference type="InterPro" id="IPR009057">
    <property type="entry name" value="Homeodomain-like_sf"/>
</dbReference>
<dbReference type="eggNOG" id="ENOG502ZBG6">
    <property type="taxonomic scope" value="Bacteria"/>
</dbReference>
<dbReference type="AlphaFoldDB" id="K6V0J6"/>
<organism evidence="1 2">
    <name type="scientific">Gordonia rhizosphera NBRC 16068</name>
    <dbReference type="NCBI Taxonomy" id="1108045"/>
    <lineage>
        <taxon>Bacteria</taxon>
        <taxon>Bacillati</taxon>
        <taxon>Actinomycetota</taxon>
        <taxon>Actinomycetes</taxon>
        <taxon>Mycobacteriales</taxon>
        <taxon>Gordoniaceae</taxon>
        <taxon>Gordonia</taxon>
    </lineage>
</organism>
<proteinExistence type="predicted"/>
<dbReference type="SUPFAM" id="SSF46689">
    <property type="entry name" value="Homeodomain-like"/>
    <property type="match status" value="1"/>
</dbReference>
<accession>K6V0J6</accession>
<name>K6V0J6_9ACTN</name>